<evidence type="ECO:0000313" key="2">
    <source>
        <dbReference type="Proteomes" id="UP000295496"/>
    </source>
</evidence>
<comment type="caution">
    <text evidence="1">The sequence shown here is derived from an EMBL/GenBank/DDBJ whole genome shotgun (WGS) entry which is preliminary data.</text>
</comment>
<protein>
    <submittedName>
        <fullName evidence="1">Uncharacterized protein</fullName>
    </submittedName>
</protein>
<evidence type="ECO:0000313" key="1">
    <source>
        <dbReference type="EMBL" id="TCK70284.1"/>
    </source>
</evidence>
<gene>
    <name evidence="1" type="ORF">EV692_0545</name>
</gene>
<keyword evidence="2" id="KW-1185">Reference proteome</keyword>
<name>A0A4R1KY17_9PAST</name>
<dbReference type="AlphaFoldDB" id="A0A4R1KY17"/>
<dbReference type="Proteomes" id="UP000295496">
    <property type="component" value="Unassembled WGS sequence"/>
</dbReference>
<proteinExistence type="predicted"/>
<organism evidence="1 2">
    <name type="scientific">Lonepinella koalarum</name>
    <dbReference type="NCBI Taxonomy" id="53417"/>
    <lineage>
        <taxon>Bacteria</taxon>
        <taxon>Pseudomonadati</taxon>
        <taxon>Pseudomonadota</taxon>
        <taxon>Gammaproteobacteria</taxon>
        <taxon>Pasteurellales</taxon>
        <taxon>Pasteurellaceae</taxon>
        <taxon>Lonepinella</taxon>
    </lineage>
</organism>
<dbReference type="RefSeq" id="WP_132300327.1">
    <property type="nucleotide sequence ID" value="NZ_CP170642.1"/>
</dbReference>
<sequence>MKRNKQPERKERVAKLLLAHPKGISERELVFSENMTSGRNEVNKLERLLDVEFNRTWEKTADGYGRYYRYSIPNRETAEILADYATAKARERGAVIFNESQLLHILGQFA</sequence>
<reference evidence="1 2" key="1">
    <citation type="submission" date="2019-03" db="EMBL/GenBank/DDBJ databases">
        <title>Genomic Encyclopedia of Type Strains, Phase IV (KMG-IV): sequencing the most valuable type-strain genomes for metagenomic binning, comparative biology and taxonomic classification.</title>
        <authorList>
            <person name="Goeker M."/>
        </authorList>
    </citation>
    <scope>NUCLEOTIDE SEQUENCE [LARGE SCALE GENOMIC DNA]</scope>
    <source>
        <strain evidence="1 2">DSM 10053</strain>
    </source>
</reference>
<dbReference type="EMBL" id="SMGJ01000002">
    <property type="protein sequence ID" value="TCK70284.1"/>
    <property type="molecule type" value="Genomic_DNA"/>
</dbReference>
<accession>A0A4R1KY17</accession>